<evidence type="ECO:0000313" key="7">
    <source>
        <dbReference type="Proteomes" id="UP001595690"/>
    </source>
</evidence>
<gene>
    <name evidence="6" type="ORF">ACFOWZ_42655</name>
</gene>
<dbReference type="RefSeq" id="WP_382379684.1">
    <property type="nucleotide sequence ID" value="NZ_JBHRZI010000046.1"/>
</dbReference>
<dbReference type="PROSITE" id="PS50975">
    <property type="entry name" value="ATP_GRASP"/>
    <property type="match status" value="1"/>
</dbReference>
<dbReference type="Pfam" id="PF13535">
    <property type="entry name" value="ATP-grasp_4"/>
    <property type="match status" value="1"/>
</dbReference>
<dbReference type="PANTHER" id="PTHR43585">
    <property type="entry name" value="FUMIPYRROLE BIOSYNTHESIS PROTEIN C"/>
    <property type="match status" value="1"/>
</dbReference>
<name>A0ABV8C865_9PSEU</name>
<dbReference type="PANTHER" id="PTHR43585:SF2">
    <property type="entry name" value="ATP-GRASP ENZYME FSQD"/>
    <property type="match status" value="1"/>
</dbReference>
<dbReference type="InterPro" id="IPR052032">
    <property type="entry name" value="ATP-dep_AA_Ligase"/>
</dbReference>
<keyword evidence="3 4" id="KW-0067">ATP-binding</keyword>
<proteinExistence type="predicted"/>
<dbReference type="Proteomes" id="UP001595690">
    <property type="component" value="Unassembled WGS sequence"/>
</dbReference>
<feature type="domain" description="ATP-grasp" evidence="5">
    <location>
        <begin position="115"/>
        <end position="322"/>
    </location>
</feature>
<evidence type="ECO:0000259" key="5">
    <source>
        <dbReference type="PROSITE" id="PS50975"/>
    </source>
</evidence>
<dbReference type="EMBL" id="JBHRZI010000046">
    <property type="protein sequence ID" value="MFC3898209.1"/>
    <property type="molecule type" value="Genomic_DNA"/>
</dbReference>
<evidence type="ECO:0000256" key="4">
    <source>
        <dbReference type="PROSITE-ProRule" id="PRU00409"/>
    </source>
</evidence>
<keyword evidence="7" id="KW-1185">Reference proteome</keyword>
<protein>
    <submittedName>
        <fullName evidence="6">Acetyl-CoA carboxylase biotin carboxylase subunit family protein</fullName>
    </submittedName>
</protein>
<organism evidence="6 7">
    <name type="scientific">Lentzea rhizosphaerae</name>
    <dbReference type="NCBI Taxonomy" id="2041025"/>
    <lineage>
        <taxon>Bacteria</taxon>
        <taxon>Bacillati</taxon>
        <taxon>Actinomycetota</taxon>
        <taxon>Actinomycetes</taxon>
        <taxon>Pseudonocardiales</taxon>
        <taxon>Pseudonocardiaceae</taxon>
        <taxon>Lentzea</taxon>
    </lineage>
</organism>
<dbReference type="SUPFAM" id="SSF56059">
    <property type="entry name" value="Glutathione synthetase ATP-binding domain-like"/>
    <property type="match status" value="1"/>
</dbReference>
<dbReference type="InterPro" id="IPR011761">
    <property type="entry name" value="ATP-grasp"/>
</dbReference>
<dbReference type="Gene3D" id="3.30.470.20">
    <property type="entry name" value="ATP-grasp fold, B domain"/>
    <property type="match status" value="1"/>
</dbReference>
<dbReference type="Gene3D" id="3.40.50.20">
    <property type="match status" value="1"/>
</dbReference>
<evidence type="ECO:0000256" key="1">
    <source>
        <dbReference type="ARBA" id="ARBA00022598"/>
    </source>
</evidence>
<accession>A0ABV8C865</accession>
<keyword evidence="1" id="KW-0436">Ligase</keyword>
<sequence length="435" mass="46669">MTAVNEGPLVVVYDRGAAQPSEIIAQLSAVAPLVFVISPSEHARSREPIFASVAPAVRADPPELALEQLRAMAPAGIVTFSERAVPLTSWLAERLGLPYHDQRTTRLLTDKSAQRSALAAAGVETPAFRRFTTAGEWPDVVDEVGLPAVLKPVRGGGSHNTFLITTAESGRAVVDELFANGRVGLDNAGIDFDDAFVLEKLLVGRPSHPFGDYVSVEHLVQSGRVDSIAVTGKFPLSEPFRETGQFWPAPIGGVDEELVLDMAARAVKALGIESGFVHTEIKLTPDGPRIIEVNGRLGGDVNELSLRATGVSLVELAGRVALGQPVQPPRPPEDRVFYQLFHLAPRRACRLVSVSSTDAVRGRTGVTTYRALVKPGERVPGGVQATELDMVTGDVGNHRELTELLQEVSSRLRFEFDFDDDAQPTSVSGLELGSL</sequence>
<evidence type="ECO:0000256" key="2">
    <source>
        <dbReference type="ARBA" id="ARBA00022741"/>
    </source>
</evidence>
<evidence type="ECO:0000256" key="3">
    <source>
        <dbReference type="ARBA" id="ARBA00022840"/>
    </source>
</evidence>
<comment type="caution">
    <text evidence="6">The sequence shown here is derived from an EMBL/GenBank/DDBJ whole genome shotgun (WGS) entry which is preliminary data.</text>
</comment>
<evidence type="ECO:0000313" key="6">
    <source>
        <dbReference type="EMBL" id="MFC3898209.1"/>
    </source>
</evidence>
<dbReference type="SMART" id="SM01209">
    <property type="entry name" value="GARS_A"/>
    <property type="match status" value="1"/>
</dbReference>
<keyword evidence="2 4" id="KW-0547">Nucleotide-binding</keyword>
<reference evidence="7" key="1">
    <citation type="journal article" date="2019" name="Int. J. Syst. Evol. Microbiol.">
        <title>The Global Catalogue of Microorganisms (GCM) 10K type strain sequencing project: providing services to taxonomists for standard genome sequencing and annotation.</title>
        <authorList>
            <consortium name="The Broad Institute Genomics Platform"/>
            <consortium name="The Broad Institute Genome Sequencing Center for Infectious Disease"/>
            <person name="Wu L."/>
            <person name="Ma J."/>
        </authorList>
    </citation>
    <scope>NUCLEOTIDE SEQUENCE [LARGE SCALE GENOMIC DNA]</scope>
    <source>
        <strain evidence="7">CGMCC 4.7405</strain>
    </source>
</reference>